<dbReference type="InterPro" id="IPR052701">
    <property type="entry name" value="GAG_Ulvan_Degrading_Sulfatases"/>
</dbReference>
<gene>
    <name evidence="4" type="ORF">ACFSSA_00990</name>
</gene>
<name>A0ABW5D2H5_9BACT</name>
<evidence type="ECO:0000259" key="3">
    <source>
        <dbReference type="Pfam" id="PF00884"/>
    </source>
</evidence>
<dbReference type="InterPro" id="IPR017850">
    <property type="entry name" value="Alkaline_phosphatase_core_sf"/>
</dbReference>
<dbReference type="InterPro" id="IPR000917">
    <property type="entry name" value="Sulfatase_N"/>
</dbReference>
<accession>A0ABW5D2H5</accession>
<feature type="region of interest" description="Disordered" evidence="1">
    <location>
        <begin position="207"/>
        <end position="233"/>
    </location>
</feature>
<dbReference type="SUPFAM" id="SSF53649">
    <property type="entry name" value="Alkaline phosphatase-like"/>
    <property type="match status" value="1"/>
</dbReference>
<organism evidence="4 5">
    <name type="scientific">Luteolibacter algae</name>
    <dbReference type="NCBI Taxonomy" id="454151"/>
    <lineage>
        <taxon>Bacteria</taxon>
        <taxon>Pseudomonadati</taxon>
        <taxon>Verrucomicrobiota</taxon>
        <taxon>Verrucomicrobiia</taxon>
        <taxon>Verrucomicrobiales</taxon>
        <taxon>Verrucomicrobiaceae</taxon>
        <taxon>Luteolibacter</taxon>
    </lineage>
</organism>
<dbReference type="EMBL" id="JBHUIT010000001">
    <property type="protein sequence ID" value="MFD2255238.1"/>
    <property type="molecule type" value="Genomic_DNA"/>
</dbReference>
<evidence type="ECO:0000313" key="5">
    <source>
        <dbReference type="Proteomes" id="UP001597375"/>
    </source>
</evidence>
<keyword evidence="2" id="KW-0732">Signal</keyword>
<feature type="signal peptide" evidence="2">
    <location>
        <begin position="1"/>
        <end position="19"/>
    </location>
</feature>
<dbReference type="Pfam" id="PF00884">
    <property type="entry name" value="Sulfatase"/>
    <property type="match status" value="1"/>
</dbReference>
<proteinExistence type="predicted"/>
<dbReference type="PANTHER" id="PTHR43751">
    <property type="entry name" value="SULFATASE"/>
    <property type="match status" value="1"/>
</dbReference>
<reference evidence="5" key="1">
    <citation type="journal article" date="2019" name="Int. J. Syst. Evol. Microbiol.">
        <title>The Global Catalogue of Microorganisms (GCM) 10K type strain sequencing project: providing services to taxonomists for standard genome sequencing and annotation.</title>
        <authorList>
            <consortium name="The Broad Institute Genomics Platform"/>
            <consortium name="The Broad Institute Genome Sequencing Center for Infectious Disease"/>
            <person name="Wu L."/>
            <person name="Ma J."/>
        </authorList>
    </citation>
    <scope>NUCLEOTIDE SEQUENCE [LARGE SCALE GENOMIC DNA]</scope>
    <source>
        <strain evidence="5">CGMCC 4.7106</strain>
    </source>
</reference>
<comment type="caution">
    <text evidence="4">The sequence shown here is derived from an EMBL/GenBank/DDBJ whole genome shotgun (WGS) entry which is preliminary data.</text>
</comment>
<sequence length="323" mass="35569">MILRHLLALLILSPSVGFAQSGGEPPNILWIITDDQRPDSLACYNRAVTGREESPLGFVSSPEIDKLAQEGVLFTRAYCNSPACAPSRGSMITGRYPFRSGIYGFEQTHNAVSTFKPVVPEVMRDTGYSTAVFGKTGYYIFKWGPGVTWNNIGFWDFEVDAKNSLQKNGLTDYFRDKRYAKIDGKSQPVGNEERWFYPDGSVKAYLSGDETSADGGKRKKHSEAPAPAEIPASEKQLKTAIEREQEILYSSPDGGHIIGGESTQTPDKTLDGWTVGEFERFLDHPGRGYETAYGLKTHGPPEKKPGFLNLGFHFPPHSGSSSA</sequence>
<protein>
    <submittedName>
        <fullName evidence="4">Sulfatase-like hydrolase/transferase</fullName>
    </submittedName>
</protein>
<dbReference type="Proteomes" id="UP001597375">
    <property type="component" value="Unassembled WGS sequence"/>
</dbReference>
<feature type="region of interest" description="Disordered" evidence="1">
    <location>
        <begin position="251"/>
        <end position="270"/>
    </location>
</feature>
<feature type="chain" id="PRO_5045064782" evidence="2">
    <location>
        <begin position="20"/>
        <end position="323"/>
    </location>
</feature>
<evidence type="ECO:0000313" key="4">
    <source>
        <dbReference type="EMBL" id="MFD2255238.1"/>
    </source>
</evidence>
<evidence type="ECO:0000256" key="2">
    <source>
        <dbReference type="SAM" id="SignalP"/>
    </source>
</evidence>
<feature type="compositionally biased region" description="Low complexity" evidence="1">
    <location>
        <begin position="224"/>
        <end position="233"/>
    </location>
</feature>
<feature type="region of interest" description="Disordered" evidence="1">
    <location>
        <begin position="296"/>
        <end position="323"/>
    </location>
</feature>
<evidence type="ECO:0000256" key="1">
    <source>
        <dbReference type="SAM" id="MobiDB-lite"/>
    </source>
</evidence>
<feature type="domain" description="Sulfatase N-terminal" evidence="3">
    <location>
        <begin position="26"/>
        <end position="141"/>
    </location>
</feature>
<dbReference type="RefSeq" id="WP_386817900.1">
    <property type="nucleotide sequence ID" value="NZ_JBHUIT010000001.1"/>
</dbReference>
<dbReference type="PANTHER" id="PTHR43751:SF3">
    <property type="entry name" value="SULFATASE N-TERMINAL DOMAIN-CONTAINING PROTEIN"/>
    <property type="match status" value="1"/>
</dbReference>
<keyword evidence="5" id="KW-1185">Reference proteome</keyword>
<dbReference type="Gene3D" id="3.40.720.10">
    <property type="entry name" value="Alkaline Phosphatase, subunit A"/>
    <property type="match status" value="1"/>
</dbReference>